<dbReference type="GO" id="GO:0035673">
    <property type="term" value="F:oligopeptide transmembrane transporter activity"/>
    <property type="evidence" value="ECO:0007669"/>
    <property type="project" value="InterPro"/>
</dbReference>
<protein>
    <recommendedName>
        <fullName evidence="13">Sexual differentiation process protein</fullName>
    </recommendedName>
</protein>
<feature type="compositionally biased region" description="Low complexity" evidence="9">
    <location>
        <begin position="640"/>
        <end position="654"/>
    </location>
</feature>
<feature type="region of interest" description="Disordered" evidence="9">
    <location>
        <begin position="623"/>
        <end position="662"/>
    </location>
</feature>
<evidence type="ECO:0000256" key="8">
    <source>
        <dbReference type="ARBA" id="ARBA00023136"/>
    </source>
</evidence>
<evidence type="ECO:0000256" key="9">
    <source>
        <dbReference type="SAM" id="MobiDB-lite"/>
    </source>
</evidence>
<feature type="transmembrane region" description="Helical" evidence="10">
    <location>
        <begin position="709"/>
        <end position="732"/>
    </location>
</feature>
<accession>A0AA39QUG9</accession>
<feature type="region of interest" description="Disordered" evidence="9">
    <location>
        <begin position="1"/>
        <end position="73"/>
    </location>
</feature>
<name>A0AA39QUG9_9LECA</name>
<dbReference type="InterPro" id="IPR004813">
    <property type="entry name" value="OPT"/>
</dbReference>
<keyword evidence="3" id="KW-0813">Transport</keyword>
<dbReference type="NCBIfam" id="TIGR00728">
    <property type="entry name" value="OPT_sfam"/>
    <property type="match status" value="1"/>
</dbReference>
<feature type="region of interest" description="Disordered" evidence="9">
    <location>
        <begin position="198"/>
        <end position="225"/>
    </location>
</feature>
<feature type="transmembrane region" description="Helical" evidence="10">
    <location>
        <begin position="944"/>
        <end position="966"/>
    </location>
</feature>
<dbReference type="EMBL" id="JAFEKC020000020">
    <property type="protein sequence ID" value="KAK0508636.1"/>
    <property type="molecule type" value="Genomic_DNA"/>
</dbReference>
<dbReference type="Pfam" id="PF03169">
    <property type="entry name" value="OPT"/>
    <property type="match status" value="1"/>
</dbReference>
<evidence type="ECO:0000256" key="4">
    <source>
        <dbReference type="ARBA" id="ARBA00022692"/>
    </source>
</evidence>
<organism evidence="11 12">
    <name type="scientific">Cladonia borealis</name>
    <dbReference type="NCBI Taxonomy" id="184061"/>
    <lineage>
        <taxon>Eukaryota</taxon>
        <taxon>Fungi</taxon>
        <taxon>Dikarya</taxon>
        <taxon>Ascomycota</taxon>
        <taxon>Pezizomycotina</taxon>
        <taxon>Lecanoromycetes</taxon>
        <taxon>OSLEUM clade</taxon>
        <taxon>Lecanoromycetidae</taxon>
        <taxon>Lecanorales</taxon>
        <taxon>Lecanorineae</taxon>
        <taxon>Cladoniaceae</taxon>
        <taxon>Cladonia</taxon>
    </lineage>
</organism>
<dbReference type="GO" id="GO:0015031">
    <property type="term" value="P:protein transport"/>
    <property type="evidence" value="ECO:0007669"/>
    <property type="project" value="UniProtKB-KW"/>
</dbReference>
<proteinExistence type="inferred from homology"/>
<reference evidence="11" key="1">
    <citation type="submission" date="2023-03" db="EMBL/GenBank/DDBJ databases">
        <title>Complete genome of Cladonia borealis.</title>
        <authorList>
            <person name="Park H."/>
        </authorList>
    </citation>
    <scope>NUCLEOTIDE SEQUENCE</scope>
    <source>
        <strain evidence="11">ANT050790</strain>
    </source>
</reference>
<feature type="region of interest" description="Disordered" evidence="9">
    <location>
        <begin position="94"/>
        <end position="169"/>
    </location>
</feature>
<dbReference type="AlphaFoldDB" id="A0AA39QUG9"/>
<keyword evidence="8 10" id="KW-0472">Membrane</keyword>
<evidence type="ECO:0000256" key="10">
    <source>
        <dbReference type="SAM" id="Phobius"/>
    </source>
</evidence>
<evidence type="ECO:0000256" key="1">
    <source>
        <dbReference type="ARBA" id="ARBA00004141"/>
    </source>
</evidence>
<gene>
    <name evidence="11" type="ORF">JMJ35_008912</name>
</gene>
<feature type="transmembrane region" description="Helical" evidence="10">
    <location>
        <begin position="404"/>
        <end position="420"/>
    </location>
</feature>
<evidence type="ECO:0000256" key="3">
    <source>
        <dbReference type="ARBA" id="ARBA00022448"/>
    </source>
</evidence>
<feature type="transmembrane region" description="Helical" evidence="10">
    <location>
        <begin position="682"/>
        <end position="703"/>
    </location>
</feature>
<feature type="transmembrane region" description="Helical" evidence="10">
    <location>
        <begin position="247"/>
        <end position="265"/>
    </location>
</feature>
<feature type="compositionally biased region" description="Basic residues" evidence="9">
    <location>
        <begin position="149"/>
        <end position="167"/>
    </location>
</feature>
<evidence type="ECO:0000313" key="12">
    <source>
        <dbReference type="Proteomes" id="UP001166286"/>
    </source>
</evidence>
<keyword evidence="4 10" id="KW-0812">Transmembrane</keyword>
<dbReference type="Proteomes" id="UP001166286">
    <property type="component" value="Unassembled WGS sequence"/>
</dbReference>
<comment type="caution">
    <text evidence="11">The sequence shown here is derived from an EMBL/GenBank/DDBJ whole genome shotgun (WGS) entry which is preliminary data.</text>
</comment>
<evidence type="ECO:0000256" key="7">
    <source>
        <dbReference type="ARBA" id="ARBA00022989"/>
    </source>
</evidence>
<dbReference type="InterPro" id="IPR004648">
    <property type="entry name" value="Oligpept_transpt"/>
</dbReference>
<keyword evidence="6" id="KW-0653">Protein transport</keyword>
<keyword evidence="12" id="KW-1185">Reference proteome</keyword>
<keyword evidence="5" id="KW-0571">Peptide transport</keyword>
<feature type="transmembrane region" description="Helical" evidence="10">
    <location>
        <begin position="374"/>
        <end position="392"/>
    </location>
</feature>
<dbReference type="GO" id="GO:0016020">
    <property type="term" value="C:membrane"/>
    <property type="evidence" value="ECO:0007669"/>
    <property type="project" value="UniProtKB-SubCell"/>
</dbReference>
<keyword evidence="7 10" id="KW-1133">Transmembrane helix</keyword>
<evidence type="ECO:0000256" key="6">
    <source>
        <dbReference type="ARBA" id="ARBA00022927"/>
    </source>
</evidence>
<evidence type="ECO:0000256" key="2">
    <source>
        <dbReference type="ARBA" id="ARBA00008807"/>
    </source>
</evidence>
<feature type="compositionally biased region" description="Acidic residues" evidence="9">
    <location>
        <begin position="198"/>
        <end position="218"/>
    </location>
</feature>
<dbReference type="NCBIfam" id="TIGR00727">
    <property type="entry name" value="ISP4_OPT"/>
    <property type="match status" value="1"/>
</dbReference>
<feature type="transmembrane region" description="Helical" evidence="10">
    <location>
        <begin position="440"/>
        <end position="463"/>
    </location>
</feature>
<feature type="transmembrane region" description="Helical" evidence="10">
    <location>
        <begin position="901"/>
        <end position="923"/>
    </location>
</feature>
<dbReference type="PANTHER" id="PTHR22601">
    <property type="entry name" value="ISP4 LIKE PROTEIN"/>
    <property type="match status" value="1"/>
</dbReference>
<comment type="similarity">
    <text evidence="2">Belongs to the oligopeptide OPT transporter family.</text>
</comment>
<evidence type="ECO:0008006" key="13">
    <source>
        <dbReference type="Google" id="ProtNLM"/>
    </source>
</evidence>
<sequence length="1004" mass="112156">MTPRGRPRSRYKEPNFRETFPLTERPSARVGQDDDESGDEIHPDSDASLLRRHRTKSYDDGEDEEEDETKSTVTNRSIIKRFLLFMSRSPLLGGSTSAQGTASYGALPELSPRASQQTSQSDACGDGTNKQKAKSRAIRPTASFASFGTRRRRESTSHSRTRFRRASMRASSPMLMAEPGHPAGLGGQVGGVLPLATSEDEEEVDEEAISTDEVDGNDPPDNSPYAQVRASVAATDDTSASINTPRMWILSLICALLGSATNLFFSLRYPSVAITPVIALVIVHPLGRLWDRLLKHSDDPTESFENGNLVRRAKLGRDSNPSTKTRLRLWLAQGAWNGKEHACVYISSNVSFGFAFATDVIVEQSKFYHQDPSIIYQLLLTISTQILGYSFAGLTRRYLVRPPSMIWPGTLMSTAMFTTMHSSENKSANGWIISRWKFFLIAWSGAFAWYFLPGLLMPALSYFNVITWFAPRNVVIANLFGVSSGLGLFPMTFDWAQIAYIGSPLLTPWWAAANVVGGLVIVMWILAPILYYRNALYSSFMPIISSAVFDDTAKPYDVSRILTPDYHFDHEAFTKYSKVYLPITYVLSYGVQFASLSALVTHTVCWHGSDIWQQSKKSLAEDRREGKSEYQPVEQGVKNQSSNGSQRSSRTNTSVEELDSSISMGGEDVHSRLMRNYEDAPISWYLAIFVAMLAIGIFVVEYYPVYLPWYGLLLALSITALLFIPVGIVMAITNQHSSLYLICQLICGVVFPGRPVANMVFVTYCYISSAQGIKFSSDLKLGHYMKIPPKLLFKVQTVATLISSITQIGVLNWMFNYIPNICTPDAINGFTCPIARVHFNGSILWGVVGPRRFFGEGALYRPLIWAFLIGFIAPILIWLVGRRSSPGSIWRKINLPVLFGSLSWIPPATGLNFSVWALVCFLFNSYLRRRAPAWWGKYTMTLSAALDSGLAFGVLVIFFCFLYPGWGWLRGLEWWGTRVYKEGCDWQACPYKTLGPGERFGDVK</sequence>
<feature type="transmembrane region" description="Helical" evidence="10">
    <location>
        <begin position="508"/>
        <end position="532"/>
    </location>
</feature>
<evidence type="ECO:0000256" key="5">
    <source>
        <dbReference type="ARBA" id="ARBA00022856"/>
    </source>
</evidence>
<feature type="transmembrane region" description="Helical" evidence="10">
    <location>
        <begin position="475"/>
        <end position="496"/>
    </location>
</feature>
<feature type="transmembrane region" description="Helical" evidence="10">
    <location>
        <begin position="859"/>
        <end position="881"/>
    </location>
</feature>
<comment type="subcellular location">
    <subcellularLocation>
        <location evidence="1">Membrane</location>
        <topology evidence="1">Multi-pass membrane protein</topology>
    </subcellularLocation>
</comment>
<feature type="compositionally biased region" description="Polar residues" evidence="9">
    <location>
        <begin position="113"/>
        <end position="122"/>
    </location>
</feature>
<evidence type="ECO:0000313" key="11">
    <source>
        <dbReference type="EMBL" id="KAK0508636.1"/>
    </source>
</evidence>